<reference evidence="2 3" key="1">
    <citation type="journal article" date="2016" name="Gene">
        <title>PacBio SMRT assembly of a complex multi-replicon genome reveals chlorocatechol degradative operon in a region of genome plasticity.</title>
        <authorList>
            <person name="Ricker N."/>
            <person name="Shen S.Y."/>
            <person name="Goordial J."/>
            <person name="Jin S."/>
            <person name="Fulthorpe R.R."/>
        </authorList>
    </citation>
    <scope>NUCLEOTIDE SEQUENCE [LARGE SCALE GENOMIC DNA]</scope>
    <source>
        <strain evidence="2 3">OLGA172</strain>
    </source>
</reference>
<accession>A0A160FHE4</accession>
<dbReference type="RefSeq" id="WP_007179487.1">
    <property type="nucleotide sequence ID" value="NZ_CP014578.1"/>
</dbReference>
<dbReference type="Proteomes" id="UP000076852">
    <property type="component" value="Chromosome 1"/>
</dbReference>
<organism evidence="2 3">
    <name type="scientific">Paraburkholderia phytofirmans OLGA172</name>
    <dbReference type="NCBI Taxonomy" id="1417228"/>
    <lineage>
        <taxon>Bacteria</taxon>
        <taxon>Pseudomonadati</taxon>
        <taxon>Pseudomonadota</taxon>
        <taxon>Betaproteobacteria</taxon>
        <taxon>Burkholderiales</taxon>
        <taxon>Burkholderiaceae</taxon>
        <taxon>Paraburkholderia</taxon>
    </lineage>
</organism>
<keyword evidence="1" id="KW-0812">Transmembrane</keyword>
<feature type="transmembrane region" description="Helical" evidence="1">
    <location>
        <begin position="12"/>
        <end position="33"/>
    </location>
</feature>
<keyword evidence="1" id="KW-1133">Transmembrane helix</keyword>
<protein>
    <submittedName>
        <fullName evidence="2">Uncharacterized protein</fullName>
    </submittedName>
</protein>
<keyword evidence="3" id="KW-1185">Reference proteome</keyword>
<keyword evidence="1" id="KW-0472">Membrane</keyword>
<gene>
    <name evidence="2" type="ORF">AYM40_01310</name>
</gene>
<dbReference type="EMBL" id="CP014578">
    <property type="protein sequence ID" value="ANB71146.1"/>
    <property type="molecule type" value="Genomic_DNA"/>
</dbReference>
<evidence type="ECO:0000313" key="3">
    <source>
        <dbReference type="Proteomes" id="UP000076852"/>
    </source>
</evidence>
<evidence type="ECO:0000256" key="1">
    <source>
        <dbReference type="SAM" id="Phobius"/>
    </source>
</evidence>
<name>A0A160FHE4_9BURK</name>
<feature type="transmembrane region" description="Helical" evidence="1">
    <location>
        <begin position="45"/>
        <end position="67"/>
    </location>
</feature>
<proteinExistence type="predicted"/>
<evidence type="ECO:0000313" key="2">
    <source>
        <dbReference type="EMBL" id="ANB71146.1"/>
    </source>
</evidence>
<dbReference type="KEGG" id="buz:AYM40_01310"/>
<dbReference type="AlphaFoldDB" id="A0A160FHE4"/>
<sequence>MGRQEGFSRLAKLIRGLGVLAAGLVALFLWPLLSNGRTFSDNIGFVVADLVVAAALYFAARAVAWVIDGFAGER</sequence>